<name>A0A240UKG3_9BURK</name>
<dbReference type="OrthoDB" id="185963at2"/>
<keyword evidence="2" id="KW-0645">Protease</keyword>
<dbReference type="InterPro" id="IPR021109">
    <property type="entry name" value="Peptidase_aspartic_dom_sf"/>
</dbReference>
<dbReference type="SUPFAM" id="SSF50630">
    <property type="entry name" value="Acid proteases"/>
    <property type="match status" value="1"/>
</dbReference>
<dbReference type="CDD" id="cd05483">
    <property type="entry name" value="retropepsin_like_bacteria"/>
    <property type="match status" value="1"/>
</dbReference>
<dbReference type="NCBIfam" id="TIGR02281">
    <property type="entry name" value="clan_AA_DTGA"/>
    <property type="match status" value="1"/>
</dbReference>
<dbReference type="GO" id="GO:0006508">
    <property type="term" value="P:proteolysis"/>
    <property type="evidence" value="ECO:0007669"/>
    <property type="project" value="UniProtKB-KW"/>
</dbReference>
<keyword evidence="2" id="KW-0614">Plasmid</keyword>
<evidence type="ECO:0000313" key="2">
    <source>
        <dbReference type="EMBL" id="ART61563.1"/>
    </source>
</evidence>
<geneLocation type="plasmid" evidence="2 3">
    <name>pACP4.4</name>
</geneLocation>
<organism evidence="2 3">
    <name type="scientific">Acidovorax carolinensis</name>
    <dbReference type="NCBI Taxonomy" id="553814"/>
    <lineage>
        <taxon>Bacteria</taxon>
        <taxon>Pseudomonadati</taxon>
        <taxon>Pseudomonadota</taxon>
        <taxon>Betaproteobacteria</taxon>
        <taxon>Burkholderiales</taxon>
        <taxon>Comamonadaceae</taxon>
        <taxon>Acidovorax</taxon>
    </lineage>
</organism>
<evidence type="ECO:0000256" key="1">
    <source>
        <dbReference type="SAM" id="SignalP"/>
    </source>
</evidence>
<dbReference type="KEGG" id="acip:CBP36_21615"/>
<evidence type="ECO:0000313" key="3">
    <source>
        <dbReference type="Proteomes" id="UP000194440"/>
    </source>
</evidence>
<dbReference type="Pfam" id="PF13975">
    <property type="entry name" value="gag-asp_proteas"/>
    <property type="match status" value="1"/>
</dbReference>
<dbReference type="InterPro" id="IPR011969">
    <property type="entry name" value="Clan_AA_Asp_peptidase_C"/>
</dbReference>
<sequence>MNATRALVALMACLAIGTSHAQQREYIIYDGQSYPGDQLDVAAASPVMVKPAQRLGNRDYSIPRAADGHYYIAGAVNGFPVVFMVDTGARFTTLPVKLARNAGIRAGRATSFDTAAGRERGGITAANTVIVGPFAVEGAAIAVLERLSAPLLGMDVLNRFQIAYSGGFMILRGSR</sequence>
<dbReference type="Proteomes" id="UP000194440">
    <property type="component" value="Plasmid pACP4.4"/>
</dbReference>
<protein>
    <submittedName>
        <fullName evidence="2">Aspartyl protease</fullName>
    </submittedName>
</protein>
<dbReference type="GO" id="GO:0008233">
    <property type="term" value="F:peptidase activity"/>
    <property type="evidence" value="ECO:0007669"/>
    <property type="project" value="UniProtKB-KW"/>
</dbReference>
<gene>
    <name evidence="2" type="ORF">CBP36_21615</name>
</gene>
<keyword evidence="1" id="KW-0732">Signal</keyword>
<feature type="signal peptide" evidence="1">
    <location>
        <begin position="1"/>
        <end position="21"/>
    </location>
</feature>
<accession>A0A240UKG3</accession>
<dbReference type="RefSeq" id="WP_086929251.1">
    <property type="nucleotide sequence ID" value="NZ_CP021365.1"/>
</dbReference>
<proteinExistence type="predicted"/>
<keyword evidence="3" id="KW-1185">Reference proteome</keyword>
<dbReference type="Gene3D" id="2.40.70.10">
    <property type="entry name" value="Acid Proteases"/>
    <property type="match status" value="1"/>
</dbReference>
<dbReference type="EMBL" id="CP021370">
    <property type="protein sequence ID" value="ART61563.1"/>
    <property type="molecule type" value="Genomic_DNA"/>
</dbReference>
<keyword evidence="2" id="KW-0378">Hydrolase</keyword>
<feature type="chain" id="PRO_5012331247" evidence="1">
    <location>
        <begin position="22"/>
        <end position="175"/>
    </location>
</feature>
<dbReference type="KEGG" id="acis:CBP35_21225"/>
<dbReference type="AlphaFoldDB" id="A0A240UKG3"/>
<dbReference type="InterPro" id="IPR034122">
    <property type="entry name" value="Retropepsin-like_bacterial"/>
</dbReference>
<reference evidence="2" key="1">
    <citation type="submission" date="2017-05" db="EMBL/GenBank/DDBJ databases">
        <title>Polyphasic characterization of four soil-derived phenanthrene-degrading Acidovorax strains and proposal of Acidovorax phenanthrenivorans sp. nov.</title>
        <authorList>
            <person name="Singleton D."/>
            <person name="Lee J."/>
            <person name="Dickey A.N."/>
            <person name="Stroud A."/>
            <person name="Scholl E.H."/>
            <person name="Wright F.A."/>
            <person name="Aitken M.D."/>
        </authorList>
    </citation>
    <scope>NUCLEOTIDE SEQUENCE</scope>
    <source>
        <strain evidence="2">P4</strain>
        <plasmid evidence="2">pACP4.4</plasmid>
    </source>
</reference>